<reference evidence="4" key="2">
    <citation type="journal article" date="2017" name="Genome Biol. Evol.">
        <title>Comparative genomic analysis identifies a Campylobacter clade deficient in selenium metabolism.</title>
        <authorList>
            <person name="Miller W.G."/>
            <person name="Yee E."/>
            <person name="Lopes B.S."/>
            <person name="Chapman M.H."/>
            <person name="Huynh S."/>
            <person name="Bono J.L."/>
            <person name="Parker C.T."/>
            <person name="Strachan N.J.C."/>
            <person name="Forbes K.J."/>
        </authorList>
    </citation>
    <scope>NUCLEOTIDE SEQUENCE [LARGE SCALE GENOMIC DNA]</scope>
    <source>
        <strain evidence="4">NCTC 13004</strain>
    </source>
</reference>
<reference evidence="4" key="1">
    <citation type="journal article" date="2017" name="Genome Biol. Evol.">
        <title>Comparative Genomic Analysis Identifies a Campylobacter Clade Deficient in Selenium Metabolism.</title>
        <authorList>
            <person name="Miller W.G."/>
            <person name="Yee E."/>
            <person name="Lopes B.S."/>
            <person name="Chapman M.H."/>
            <person name="Huynh S."/>
            <person name="Bono J.L."/>
            <person name="Parker C.T."/>
            <person name="Strachan N.J.C."/>
            <person name="Forbes K.J."/>
        </authorList>
    </citation>
    <scope>NUCLEOTIDE SEQUENCE [LARGE SCALE GENOMIC DNA]</scope>
    <source>
        <strain evidence="4">NCTC 13004</strain>
    </source>
</reference>
<dbReference type="GeneID" id="46921966"/>
<feature type="coiled-coil region" evidence="1">
    <location>
        <begin position="264"/>
        <end position="298"/>
    </location>
</feature>
<dbReference type="Pfam" id="PF05833">
    <property type="entry name" value="NFACT_N"/>
    <property type="match status" value="2"/>
</dbReference>
<feature type="domain" description="NFACT RNA-binding" evidence="2">
    <location>
        <begin position="337"/>
        <end position="417"/>
    </location>
</feature>
<dbReference type="Proteomes" id="UP000202031">
    <property type="component" value="Chromosome"/>
</dbReference>
<evidence type="ECO:0000313" key="3">
    <source>
        <dbReference type="EMBL" id="ARQ98217.1"/>
    </source>
</evidence>
<dbReference type="EMBL" id="CP015578">
    <property type="protein sequence ID" value="ARQ98217.1"/>
    <property type="molecule type" value="Genomic_DNA"/>
</dbReference>
<proteinExistence type="predicted"/>
<keyword evidence="1" id="KW-0175">Coiled coil</keyword>
<gene>
    <name evidence="3" type="ORF">CLAN_1502</name>
</gene>
<dbReference type="AlphaFoldDB" id="A0A1X9SPQ5"/>
<evidence type="ECO:0000256" key="1">
    <source>
        <dbReference type="SAM" id="Coils"/>
    </source>
</evidence>
<dbReference type="KEGG" id="clx:CLAN_1502"/>
<name>A0A1X9SPQ5_9BACT</name>
<evidence type="ECO:0000313" key="4">
    <source>
        <dbReference type="Proteomes" id="UP000202031"/>
    </source>
</evidence>
<evidence type="ECO:0000259" key="2">
    <source>
        <dbReference type="Pfam" id="PF05670"/>
    </source>
</evidence>
<accession>A0A1X9SPQ5</accession>
<dbReference type="Pfam" id="PF05670">
    <property type="entry name" value="NFACT-R_1"/>
    <property type="match status" value="1"/>
</dbReference>
<dbReference type="Gene3D" id="2.30.310.10">
    <property type="entry name" value="ibrinogen binding protein from staphylococcus aureus domain"/>
    <property type="match status" value="1"/>
</dbReference>
<organism evidence="3 4">
    <name type="scientific">Campylobacter lanienae NCTC 13004</name>
    <dbReference type="NCBI Taxonomy" id="1031753"/>
    <lineage>
        <taxon>Bacteria</taxon>
        <taxon>Pseudomonadati</taxon>
        <taxon>Campylobacterota</taxon>
        <taxon>Epsilonproteobacteria</taxon>
        <taxon>Campylobacterales</taxon>
        <taxon>Campylobacteraceae</taxon>
        <taxon>Campylobacter</taxon>
    </lineage>
</organism>
<dbReference type="RefSeq" id="WP_100590976.1">
    <property type="nucleotide sequence ID" value="NZ_CP015578.1"/>
</dbReference>
<protein>
    <submittedName>
        <fullName evidence="3">Putative fibronectin/fibrinogen binding protein</fullName>
    </submittedName>
</protein>
<sequence>MKYKILTQISEFLSKFNKISTIKRVGDLMIAIKFDGNYELIFDLNKSHSSIYKSDQIQIKEYKAPFDILLKKRLNSAKILSIKTLPNNRILAIKATLSGSYKEITTTIYLEFTGRFTNAIICDENGVILEALHHFDNDTRSIKVGKILTPLDEFEIREKPSEIIENFDNYFIDEFHKITLQNLNQIKANKIANLDRKIELLNSNLATLETKENLENRAKELNKIANLIISNLHNLNDYDRKLNLIDYDGNSINFTIDTQPKIAANELFKTSKKLRQKANNIEIQKENLITKLEFLNSLKNAINSSNDMSEIEILSPKKQNQKNENKFSDLVENFYINGYKISLGKSQKGNEFLLKNAKKDDFWFHLKDRPSAHIIVKSNKQNLSDEVILFAARICVKFSTKSAGVYEVDFTKRQNLKIQNGAFVNYTNYKTIAIQI</sequence>
<feature type="coiled-coil region" evidence="1">
    <location>
        <begin position="184"/>
        <end position="231"/>
    </location>
</feature>
<dbReference type="InterPro" id="IPR008532">
    <property type="entry name" value="NFACT_RNA-bd"/>
</dbReference>